<feature type="compositionally biased region" description="Polar residues" evidence="1">
    <location>
        <begin position="484"/>
        <end position="498"/>
    </location>
</feature>
<dbReference type="GO" id="GO:0031123">
    <property type="term" value="P:RNA 3'-end processing"/>
    <property type="evidence" value="ECO:0007669"/>
    <property type="project" value="TreeGrafter"/>
</dbReference>
<organism evidence="3 4">
    <name type="scientific">Paramecium sonneborni</name>
    <dbReference type="NCBI Taxonomy" id="65129"/>
    <lineage>
        <taxon>Eukaryota</taxon>
        <taxon>Sar</taxon>
        <taxon>Alveolata</taxon>
        <taxon>Ciliophora</taxon>
        <taxon>Intramacronucleata</taxon>
        <taxon>Oligohymenophorea</taxon>
        <taxon>Peniculida</taxon>
        <taxon>Parameciidae</taxon>
        <taxon>Paramecium</taxon>
    </lineage>
</organism>
<feature type="domain" description="Polymerase nucleotidyl transferase" evidence="2">
    <location>
        <begin position="688"/>
        <end position="719"/>
    </location>
</feature>
<evidence type="ECO:0000259" key="2">
    <source>
        <dbReference type="Pfam" id="PF01909"/>
    </source>
</evidence>
<dbReference type="Proteomes" id="UP000692954">
    <property type="component" value="Unassembled WGS sequence"/>
</dbReference>
<dbReference type="PANTHER" id="PTHR23092:SF48">
    <property type="entry name" value="NUCLEOTIDYLTRANSFERASE FAMILY PROTEIN"/>
    <property type="match status" value="1"/>
</dbReference>
<evidence type="ECO:0000313" key="3">
    <source>
        <dbReference type="EMBL" id="CAD8067158.1"/>
    </source>
</evidence>
<sequence>MHTKTTFFNGIESKFSILLKVDYLHVTFCSYDIYIYYQLWQFFRAKKQKVNEIAVVSKKITTFIIRMYMYDLQVERCNYALYQDNPRFPSITEDIKGACLVRKRRSHEEENLHLEQKLLSKIYIVDQDEIFEKFCLQGSLEDNLNLLMECSNGLAFSSQPKVSFNYISKQFIVNDAIWFNPKTFQSCAGWIINEFEKSIALLYYEYQQGCIEENNQNKNDDLKRFWIQDFELRTKILNQIPQICKEFKNAPKKKNCKQEDILWTQLILKQSSQQNDKQKNNQDQNIQMMLLSINEKDVSKIFINNELDIMNYMPLEQVLTIQKLCQKRILRLIKDHYKEKLLKELQDIEGKEKKKIIEQKKKSKKHKKQKNKNEQKKLNMNQEKCNSFELADKQDTTQDDVHCNEYELDKHGNSCQEIRTNAKVSIKSEITQINIQEQNIIEEANQILDAETIIDLSNNTQNEDDENWVVITAPKKQKKKSNRKFNTSQENEYKNQKSLQKPISQTFMEQSVKSKPHDQELFSSQKCQKSNTQGIETIKQDIQVVKIEKSQKQENQEIENRTSQHYQKNNQICQSKFEEAKNSHSPVQLLQIVDLSLQIPQESEKSFQKNININNQQDVQNTIYKQPIKEDQIDYNIMNQARVLMIKKLDMDMREFNDMILCQNQQILKLRKIIYDRLQFVINYLFRDSNSQVRLFGSCATGLALQESDIDIGITGFEMCPVSQLNIPIQKLTEFLQKMRWVNNIIAITSSNMPLIKLQVDPTISFVQSSLPIGLPYIDLIINPDEDVHRQVFSVDISFFQFSGLKQNQHLGLISTELTLQWLSFYCELRPIVLLFKSLLKKRGLNDQYKGGISSFCIIQMVLAFLECFYHQNQASSIGYTTYNFLKFYGTEFDPKTTGISYKGFNENPFYDLNEFDDQSEITIVSPITNEIISSASSFVLTILQDLKALYQATENEVIFFYEKLKYNKKKKGKKEERNLFQKELNRLRPLFSTTVYNKT</sequence>
<evidence type="ECO:0000313" key="4">
    <source>
        <dbReference type="Proteomes" id="UP000692954"/>
    </source>
</evidence>
<dbReference type="AlphaFoldDB" id="A0A8S1LGA1"/>
<dbReference type="InterPro" id="IPR002934">
    <property type="entry name" value="Polymerase_NTP_transf_dom"/>
</dbReference>
<dbReference type="Pfam" id="PF01909">
    <property type="entry name" value="NTP_transf_2"/>
    <property type="match status" value="1"/>
</dbReference>
<dbReference type="GO" id="GO:0043634">
    <property type="term" value="P:polyadenylation-dependent ncRNA catabolic process"/>
    <property type="evidence" value="ECO:0007669"/>
    <property type="project" value="TreeGrafter"/>
</dbReference>
<dbReference type="GO" id="GO:0005730">
    <property type="term" value="C:nucleolus"/>
    <property type="evidence" value="ECO:0007669"/>
    <property type="project" value="TreeGrafter"/>
</dbReference>
<accession>A0A8S1LGA1</accession>
<dbReference type="CDD" id="cd05402">
    <property type="entry name" value="NT_PAP_TUTase"/>
    <property type="match status" value="1"/>
</dbReference>
<protein>
    <recommendedName>
        <fullName evidence="2">Polymerase nucleotidyl transferase domain-containing protein</fullName>
    </recommendedName>
</protein>
<feature type="region of interest" description="Disordered" evidence="1">
    <location>
        <begin position="477"/>
        <end position="498"/>
    </location>
</feature>
<dbReference type="GO" id="GO:0003729">
    <property type="term" value="F:mRNA binding"/>
    <property type="evidence" value="ECO:0007669"/>
    <property type="project" value="TreeGrafter"/>
</dbReference>
<reference evidence="3" key="1">
    <citation type="submission" date="2021-01" db="EMBL/GenBank/DDBJ databases">
        <authorList>
            <consortium name="Genoscope - CEA"/>
            <person name="William W."/>
        </authorList>
    </citation>
    <scope>NUCLEOTIDE SEQUENCE</scope>
</reference>
<gene>
    <name evidence="3" type="ORF">PSON_ATCC_30995.1.T0220305</name>
</gene>
<dbReference type="InterPro" id="IPR045862">
    <property type="entry name" value="Trf4-like"/>
</dbReference>
<dbReference type="EMBL" id="CAJJDN010000022">
    <property type="protein sequence ID" value="CAD8067158.1"/>
    <property type="molecule type" value="Genomic_DNA"/>
</dbReference>
<comment type="caution">
    <text evidence="3">The sequence shown here is derived from an EMBL/GenBank/DDBJ whole genome shotgun (WGS) entry which is preliminary data.</text>
</comment>
<dbReference type="GO" id="GO:1990817">
    <property type="term" value="F:poly(A) RNA polymerase activity"/>
    <property type="evidence" value="ECO:0007669"/>
    <property type="project" value="InterPro"/>
</dbReference>
<proteinExistence type="predicted"/>
<dbReference type="GO" id="GO:0031499">
    <property type="term" value="C:TRAMP complex"/>
    <property type="evidence" value="ECO:0007669"/>
    <property type="project" value="TreeGrafter"/>
</dbReference>
<feature type="compositionally biased region" description="Basic residues" evidence="1">
    <location>
        <begin position="361"/>
        <end position="370"/>
    </location>
</feature>
<dbReference type="PANTHER" id="PTHR23092">
    <property type="entry name" value="POLY(A) RNA POLYMERASE"/>
    <property type="match status" value="1"/>
</dbReference>
<evidence type="ECO:0000256" key="1">
    <source>
        <dbReference type="SAM" id="MobiDB-lite"/>
    </source>
</evidence>
<feature type="region of interest" description="Disordered" evidence="1">
    <location>
        <begin position="357"/>
        <end position="378"/>
    </location>
</feature>
<name>A0A8S1LGA1_9CILI</name>
<dbReference type="OrthoDB" id="273917at2759"/>
<keyword evidence="4" id="KW-1185">Reference proteome</keyword>